<dbReference type="Proteomes" id="UP000707245">
    <property type="component" value="Unassembled WGS sequence"/>
</dbReference>
<organism evidence="1 2">
    <name type="scientific">Pseudoalteromonas prydzensis</name>
    <dbReference type="NCBI Taxonomy" id="182141"/>
    <lineage>
        <taxon>Bacteria</taxon>
        <taxon>Pseudomonadati</taxon>
        <taxon>Pseudomonadota</taxon>
        <taxon>Gammaproteobacteria</taxon>
        <taxon>Alteromonadales</taxon>
        <taxon>Pseudoalteromonadaceae</taxon>
        <taxon>Pseudoalteromonas</taxon>
    </lineage>
</organism>
<evidence type="ECO:0000313" key="1">
    <source>
        <dbReference type="EMBL" id="MBE0458997.1"/>
    </source>
</evidence>
<name>A0ABR9FQB1_9GAMM</name>
<proteinExistence type="predicted"/>
<dbReference type="EMBL" id="RRZA01000059">
    <property type="protein sequence ID" value="MBE0458997.1"/>
    <property type="molecule type" value="Genomic_DNA"/>
</dbReference>
<evidence type="ECO:0000313" key="2">
    <source>
        <dbReference type="Proteomes" id="UP000707245"/>
    </source>
</evidence>
<protein>
    <recommendedName>
        <fullName evidence="3">NAD synthetase</fullName>
    </recommendedName>
</protein>
<keyword evidence="2" id="KW-1185">Reference proteome</keyword>
<gene>
    <name evidence="1" type="ORF">EI167_16430</name>
</gene>
<sequence length="305" mass="33530">MNILNRDTFKQKQLKNKLDLYLDKDSLFKAIDKDIQLSGAGIVYIDENFTVVTIREFQPICRLTPVKIILREPPKRSSAKEFTNELKHSSVNPRESRFVSEVSGTLLACAGAVISWVAFVASGVATPISFGTSAAISVISFSAASATTLQCGNGLMRSGAEKFAPELNDWLDSEEWYVNTTQALDYISLAGATAASAIAVRTLKLARANGISFKQLLSNKSRQERARITREIIRLKVPGISNKMLKQMVRNNSFPKRFKNIQINNELRTRLRDSVAAALAFTGSAYNGEIKGIAIGVFESLDSEG</sequence>
<evidence type="ECO:0008006" key="3">
    <source>
        <dbReference type="Google" id="ProtNLM"/>
    </source>
</evidence>
<comment type="caution">
    <text evidence="1">The sequence shown here is derived from an EMBL/GenBank/DDBJ whole genome shotgun (WGS) entry which is preliminary data.</text>
</comment>
<dbReference type="RefSeq" id="WP_192542523.1">
    <property type="nucleotide sequence ID" value="NZ_JBQELX010000052.1"/>
</dbReference>
<accession>A0ABR9FQB1</accession>
<reference evidence="1 2" key="1">
    <citation type="submission" date="2020-07" db="EMBL/GenBank/DDBJ databases">
        <title>Halophilic bacteria isolated from french cheeses.</title>
        <authorList>
            <person name="Kothe C.I."/>
            <person name="Farah-Kraiem B."/>
            <person name="Renault P."/>
            <person name="Dridi B."/>
        </authorList>
    </citation>
    <scope>NUCLEOTIDE SEQUENCE [LARGE SCALE GENOMIC DNA]</scope>
    <source>
        <strain evidence="1 2">FME14</strain>
    </source>
</reference>